<name>A0A507AN35_9PEZI</name>
<accession>A0A507AN35</accession>
<dbReference type="STRING" id="1093900.A0A507AN35"/>
<sequence>MQSPQRQRQARYTPKTNGATSPPQGSRQSMSPGYQSSQQSPSYYSSSRRQAAVVLDSVAVEPEFPSTVRKLFTSKDSTTQLERPKPAVDEEFVRLLDHLLQAAQTTKFPSAISLDMTDLSRALDDIDRTTSAPPPFKIRSETEFEKHSKVGAAARDADFLAKIFSFFHRILGEQLYLSDWQSNMRNLIKQHASYEHWPDWNGAETSDFVFPDDKGTLTARLIEQGFLDRQQWDGQKPEYYIEVKSTLSQRNREFYMSSNQYKRDTVVAAAKRGDTDVYPDEGHAHPLNCGKADFSYQSGTFKDLVKSEALQCPEWQINHFYVQELVNPVDDLFNDLRIITNEALNHKD</sequence>
<feature type="compositionally biased region" description="Low complexity" evidence="1">
    <location>
        <begin position="28"/>
        <end position="48"/>
    </location>
</feature>
<dbReference type="Proteomes" id="UP000319257">
    <property type="component" value="Unassembled WGS sequence"/>
</dbReference>
<dbReference type="RefSeq" id="XP_030993876.1">
    <property type="nucleotide sequence ID" value="XM_031141752.1"/>
</dbReference>
<reference evidence="2 3" key="1">
    <citation type="submission" date="2019-06" db="EMBL/GenBank/DDBJ databases">
        <title>Draft genome sequence of the filamentous fungus Phialemoniopsis curvata isolated from diesel fuel.</title>
        <authorList>
            <person name="Varaljay V.A."/>
            <person name="Lyon W.J."/>
            <person name="Crouch A.L."/>
            <person name="Drake C.E."/>
            <person name="Hollomon J.M."/>
            <person name="Nadeau L.J."/>
            <person name="Nunn H.S."/>
            <person name="Stevenson B.S."/>
            <person name="Bojanowski C.L."/>
            <person name="Crookes-Goodson W.J."/>
        </authorList>
    </citation>
    <scope>NUCLEOTIDE SEQUENCE [LARGE SCALE GENOMIC DNA]</scope>
    <source>
        <strain evidence="2 3">D216</strain>
    </source>
</reference>
<protein>
    <submittedName>
        <fullName evidence="2">Uncharacterized protein</fullName>
    </submittedName>
</protein>
<dbReference type="AlphaFoldDB" id="A0A507AN35"/>
<evidence type="ECO:0000256" key="1">
    <source>
        <dbReference type="SAM" id="MobiDB-lite"/>
    </source>
</evidence>
<evidence type="ECO:0000313" key="2">
    <source>
        <dbReference type="EMBL" id="TPX12165.1"/>
    </source>
</evidence>
<proteinExistence type="predicted"/>
<dbReference type="InParanoid" id="A0A507AN35"/>
<comment type="caution">
    <text evidence="2">The sequence shown here is derived from an EMBL/GenBank/DDBJ whole genome shotgun (WGS) entry which is preliminary data.</text>
</comment>
<evidence type="ECO:0000313" key="3">
    <source>
        <dbReference type="Proteomes" id="UP000319257"/>
    </source>
</evidence>
<keyword evidence="3" id="KW-1185">Reference proteome</keyword>
<feature type="compositionally biased region" description="Polar residues" evidence="1">
    <location>
        <begin position="14"/>
        <end position="27"/>
    </location>
</feature>
<organism evidence="2 3">
    <name type="scientific">Thyridium curvatum</name>
    <dbReference type="NCBI Taxonomy" id="1093900"/>
    <lineage>
        <taxon>Eukaryota</taxon>
        <taxon>Fungi</taxon>
        <taxon>Dikarya</taxon>
        <taxon>Ascomycota</taxon>
        <taxon>Pezizomycotina</taxon>
        <taxon>Sordariomycetes</taxon>
        <taxon>Sordariomycetidae</taxon>
        <taxon>Thyridiales</taxon>
        <taxon>Thyridiaceae</taxon>
        <taxon>Thyridium</taxon>
    </lineage>
</organism>
<feature type="region of interest" description="Disordered" evidence="1">
    <location>
        <begin position="1"/>
        <end position="48"/>
    </location>
</feature>
<gene>
    <name evidence="2" type="ORF">E0L32_007051</name>
</gene>
<dbReference type="GeneID" id="41974498"/>
<dbReference type="EMBL" id="SKBQ01000042">
    <property type="protein sequence ID" value="TPX12165.1"/>
    <property type="molecule type" value="Genomic_DNA"/>
</dbReference>
<dbReference type="OrthoDB" id="1262810at2759"/>